<feature type="domain" description="Putative restriction endonuclease" evidence="1">
    <location>
        <begin position="11"/>
        <end position="168"/>
    </location>
</feature>
<dbReference type="Pfam" id="PF05685">
    <property type="entry name" value="Uma2"/>
    <property type="match status" value="1"/>
</dbReference>
<name>A0A8J3IUE9_9CHLR</name>
<comment type="caution">
    <text evidence="2">The sequence shown here is derived from an EMBL/GenBank/DDBJ whole genome shotgun (WGS) entry which is preliminary data.</text>
</comment>
<keyword evidence="3" id="KW-1185">Reference proteome</keyword>
<evidence type="ECO:0000259" key="1">
    <source>
        <dbReference type="Pfam" id="PF05685"/>
    </source>
</evidence>
<dbReference type="PANTHER" id="PTHR36558:SF1">
    <property type="entry name" value="RESTRICTION ENDONUCLEASE DOMAIN-CONTAINING PROTEIN-RELATED"/>
    <property type="match status" value="1"/>
</dbReference>
<dbReference type="InterPro" id="IPR008538">
    <property type="entry name" value="Uma2"/>
</dbReference>
<dbReference type="InterPro" id="IPR011335">
    <property type="entry name" value="Restrct_endonuc-II-like"/>
</dbReference>
<dbReference type="Gene3D" id="3.90.1570.10">
    <property type="entry name" value="tt1808, chain A"/>
    <property type="match status" value="1"/>
</dbReference>
<dbReference type="AlphaFoldDB" id="A0A8J3IUE9"/>
<organism evidence="2 3">
    <name type="scientific">Reticulibacter mediterranei</name>
    <dbReference type="NCBI Taxonomy" id="2778369"/>
    <lineage>
        <taxon>Bacteria</taxon>
        <taxon>Bacillati</taxon>
        <taxon>Chloroflexota</taxon>
        <taxon>Ktedonobacteria</taxon>
        <taxon>Ktedonobacterales</taxon>
        <taxon>Reticulibacteraceae</taxon>
        <taxon>Reticulibacter</taxon>
    </lineage>
</organism>
<sequence length="207" mass="23704">MALPKHIMTSVEEYLKIDEDSYEARYEYIDGDIRMLAGGTNNHSKIAGNITTILNNLLSESTCSVYTSDGRVQLSASRYIYPDITVSCDEREQSDDKTLLYPRLIVEVLSPGTEAYDRGNKLRYYRECPTIQEYMLVDTQQAFIEVFRREENNFWTYHAFESGDIVALACLMFAFQSAKLTGRSNSPTRAQQNSPISEIYSIRPCRP</sequence>
<proteinExistence type="predicted"/>
<protein>
    <recommendedName>
        <fullName evidence="1">Putative restriction endonuclease domain-containing protein</fullName>
    </recommendedName>
</protein>
<dbReference type="RefSeq" id="WP_220207544.1">
    <property type="nucleotide sequence ID" value="NZ_BNJK01000001.1"/>
</dbReference>
<dbReference type="SUPFAM" id="SSF52980">
    <property type="entry name" value="Restriction endonuclease-like"/>
    <property type="match status" value="1"/>
</dbReference>
<evidence type="ECO:0000313" key="2">
    <source>
        <dbReference type="EMBL" id="GHO96957.1"/>
    </source>
</evidence>
<accession>A0A8J3IUE9</accession>
<dbReference type="PANTHER" id="PTHR36558">
    <property type="entry name" value="GLR1098 PROTEIN"/>
    <property type="match status" value="1"/>
</dbReference>
<dbReference type="EMBL" id="BNJK01000001">
    <property type="protein sequence ID" value="GHO96957.1"/>
    <property type="molecule type" value="Genomic_DNA"/>
</dbReference>
<dbReference type="Proteomes" id="UP000597444">
    <property type="component" value="Unassembled WGS sequence"/>
</dbReference>
<evidence type="ECO:0000313" key="3">
    <source>
        <dbReference type="Proteomes" id="UP000597444"/>
    </source>
</evidence>
<dbReference type="InterPro" id="IPR012296">
    <property type="entry name" value="Nuclease_put_TT1808"/>
</dbReference>
<reference evidence="2" key="1">
    <citation type="submission" date="2020-10" db="EMBL/GenBank/DDBJ databases">
        <title>Taxonomic study of unclassified bacteria belonging to the class Ktedonobacteria.</title>
        <authorList>
            <person name="Yabe S."/>
            <person name="Wang C.M."/>
            <person name="Zheng Y."/>
            <person name="Sakai Y."/>
            <person name="Cavaletti L."/>
            <person name="Monciardini P."/>
            <person name="Donadio S."/>
        </authorList>
    </citation>
    <scope>NUCLEOTIDE SEQUENCE</scope>
    <source>
        <strain evidence="2">ID150040</strain>
    </source>
</reference>
<dbReference type="CDD" id="cd06260">
    <property type="entry name" value="DUF820-like"/>
    <property type="match status" value="1"/>
</dbReference>
<gene>
    <name evidence="2" type="ORF">KSF_070050</name>
</gene>